<dbReference type="AlphaFoldDB" id="A0A1G9GZN5"/>
<name>A0A1G9GZN5_9BACT</name>
<dbReference type="STRING" id="246191.SAMN05660337_1941"/>
<dbReference type="Pfam" id="PF10670">
    <property type="entry name" value="DUF4198"/>
    <property type="match status" value="1"/>
</dbReference>
<dbReference type="Proteomes" id="UP000199053">
    <property type="component" value="Unassembled WGS sequence"/>
</dbReference>
<evidence type="ECO:0000313" key="2">
    <source>
        <dbReference type="EMBL" id="SDL06032.1"/>
    </source>
</evidence>
<reference evidence="3" key="1">
    <citation type="submission" date="2016-10" db="EMBL/GenBank/DDBJ databases">
        <authorList>
            <person name="Varghese N."/>
            <person name="Submissions S."/>
        </authorList>
    </citation>
    <scope>NUCLEOTIDE SEQUENCE [LARGE SCALE GENOMIC DNA]</scope>
    <source>
        <strain evidence="3">DSM 16995</strain>
    </source>
</reference>
<keyword evidence="1" id="KW-0732">Signal</keyword>
<dbReference type="OrthoDB" id="9780723at2"/>
<evidence type="ECO:0000256" key="1">
    <source>
        <dbReference type="SAM" id="SignalP"/>
    </source>
</evidence>
<keyword evidence="3" id="KW-1185">Reference proteome</keyword>
<evidence type="ECO:0000313" key="3">
    <source>
        <dbReference type="Proteomes" id="UP000199053"/>
    </source>
</evidence>
<feature type="signal peptide" evidence="1">
    <location>
        <begin position="1"/>
        <end position="22"/>
    </location>
</feature>
<protein>
    <submittedName>
        <fullName evidence="2">Cobalt/nickel transport protein</fullName>
    </submittedName>
</protein>
<gene>
    <name evidence="2" type="ORF">SAMN05660337_1941</name>
</gene>
<organism evidence="2 3">
    <name type="scientific">Maridesulfovibrio ferrireducens</name>
    <dbReference type="NCBI Taxonomy" id="246191"/>
    <lineage>
        <taxon>Bacteria</taxon>
        <taxon>Pseudomonadati</taxon>
        <taxon>Thermodesulfobacteriota</taxon>
        <taxon>Desulfovibrionia</taxon>
        <taxon>Desulfovibrionales</taxon>
        <taxon>Desulfovibrionaceae</taxon>
        <taxon>Maridesulfovibrio</taxon>
    </lineage>
</organism>
<dbReference type="RefSeq" id="WP_092160577.1">
    <property type="nucleotide sequence ID" value="NZ_FNGA01000003.1"/>
</dbReference>
<accession>A0A1G9GZN5</accession>
<dbReference type="EMBL" id="FNGA01000003">
    <property type="protein sequence ID" value="SDL06032.1"/>
    <property type="molecule type" value="Genomic_DNA"/>
</dbReference>
<sequence>MKFKVVFLNLLAIIAFAVPAFAHFQMVYTPEIAVNKGDNAQLKLVFTHPFEAGHTMDMGVPEEFYMLHQKGEEGKTKKVDLKSYLKPITWKSLTNSGKAYEANLPKKIVRSMGDYTLVLVPAPYFESEEDVYIQQITKTYMNVGGMPGNWSVPAGLKTEWIPLVKPYAMWTGMTFKAQLLSSGKPVPNADVEVEYMNHAPEMKKNGFAKKANAEAPQDAFVTMGIKTDAQGYIEFAVPKAGWWGFCALGSGPDKEFKGKELSQDAVIWLKAVDMK</sequence>
<feature type="chain" id="PRO_5011775983" evidence="1">
    <location>
        <begin position="23"/>
        <end position="275"/>
    </location>
</feature>
<proteinExistence type="predicted"/>
<dbReference type="InterPro" id="IPR019613">
    <property type="entry name" value="DUF4198"/>
</dbReference>